<keyword evidence="2" id="KW-0472">Membrane</keyword>
<protein>
    <submittedName>
        <fullName evidence="3">Uncharacterized protein</fullName>
    </submittedName>
</protein>
<evidence type="ECO:0000256" key="2">
    <source>
        <dbReference type="SAM" id="Phobius"/>
    </source>
</evidence>
<proteinExistence type="predicted"/>
<keyword evidence="2" id="KW-1133">Transmembrane helix</keyword>
<dbReference type="EMBL" id="JAEPRJ010000001">
    <property type="protein sequence ID" value="MBK5897321.1"/>
    <property type="molecule type" value="Genomic_DNA"/>
</dbReference>
<dbReference type="Proteomes" id="UP000604730">
    <property type="component" value="Unassembled WGS sequence"/>
</dbReference>
<sequence length="107" mass="11126">MSKEKVEKYKMEKAGRKLSLKKEKRIKTLIGCACVVGAVVLAGAVGYYSGNKNGYNNGYTDGFTFAGQIYQSANASSSAITSGAAVDTNKAASASDGAVKTEKKSGK</sequence>
<organism evidence="3 4">
    <name type="scientific">Catonella massiliensis</name>
    <dbReference type="NCBI Taxonomy" id="2799636"/>
    <lineage>
        <taxon>Bacteria</taxon>
        <taxon>Bacillati</taxon>
        <taxon>Bacillota</taxon>
        <taxon>Clostridia</taxon>
        <taxon>Lachnospirales</taxon>
        <taxon>Lachnospiraceae</taxon>
        <taxon>Catonella</taxon>
    </lineage>
</organism>
<reference evidence="3 4" key="1">
    <citation type="submission" date="2021-01" db="EMBL/GenBank/DDBJ databases">
        <title>Isolation and description of Catonella massiliensis sp. nov., a novel Catonella species, isolated from a stable periodontitis subject.</title>
        <authorList>
            <person name="Antezack A."/>
            <person name="Boxberger M."/>
            <person name="La Scola B."/>
            <person name="Monnet-Corti V."/>
        </authorList>
    </citation>
    <scope>NUCLEOTIDE SEQUENCE [LARGE SCALE GENOMIC DNA]</scope>
    <source>
        <strain evidence="3 4">Marseille-Q4567</strain>
    </source>
</reference>
<accession>A0ABS1IZK9</accession>
<feature type="region of interest" description="Disordered" evidence="1">
    <location>
        <begin position="88"/>
        <end position="107"/>
    </location>
</feature>
<keyword evidence="2" id="KW-0812">Transmembrane</keyword>
<evidence type="ECO:0000256" key="1">
    <source>
        <dbReference type="SAM" id="MobiDB-lite"/>
    </source>
</evidence>
<name>A0ABS1IZK9_9FIRM</name>
<evidence type="ECO:0000313" key="4">
    <source>
        <dbReference type="Proteomes" id="UP000604730"/>
    </source>
</evidence>
<dbReference type="RefSeq" id="WP_208428814.1">
    <property type="nucleotide sequence ID" value="NZ_JAEPRJ010000001.1"/>
</dbReference>
<comment type="caution">
    <text evidence="3">The sequence shown here is derived from an EMBL/GenBank/DDBJ whole genome shotgun (WGS) entry which is preliminary data.</text>
</comment>
<keyword evidence="4" id="KW-1185">Reference proteome</keyword>
<gene>
    <name evidence="3" type="ORF">JJN12_05890</name>
</gene>
<evidence type="ECO:0000313" key="3">
    <source>
        <dbReference type="EMBL" id="MBK5897321.1"/>
    </source>
</evidence>
<feature type="transmembrane region" description="Helical" evidence="2">
    <location>
        <begin position="26"/>
        <end position="48"/>
    </location>
</feature>